<dbReference type="Proteomes" id="UP000295601">
    <property type="component" value="Unassembled WGS sequence"/>
</dbReference>
<feature type="region of interest" description="Disordered" evidence="1">
    <location>
        <begin position="1"/>
        <end position="39"/>
    </location>
</feature>
<keyword evidence="3" id="KW-1185">Reference proteome</keyword>
<proteinExistence type="predicted"/>
<feature type="region of interest" description="Disordered" evidence="1">
    <location>
        <begin position="64"/>
        <end position="195"/>
    </location>
</feature>
<feature type="compositionally biased region" description="Basic residues" evidence="1">
    <location>
        <begin position="99"/>
        <end position="110"/>
    </location>
</feature>
<dbReference type="AlphaFoldDB" id="A0A4R6S618"/>
<protein>
    <submittedName>
        <fullName evidence="2">Uncharacterized protein</fullName>
    </submittedName>
</protein>
<feature type="compositionally biased region" description="Basic and acidic residues" evidence="1">
    <location>
        <begin position="71"/>
        <end position="84"/>
    </location>
</feature>
<accession>A0A4R6S618</accession>
<dbReference type="EMBL" id="SNYA01000002">
    <property type="protein sequence ID" value="TDP94627.1"/>
    <property type="molecule type" value="Genomic_DNA"/>
</dbReference>
<evidence type="ECO:0000313" key="2">
    <source>
        <dbReference type="EMBL" id="TDP94627.1"/>
    </source>
</evidence>
<feature type="compositionally biased region" description="Low complexity" evidence="1">
    <location>
        <begin position="115"/>
        <end position="146"/>
    </location>
</feature>
<feature type="compositionally biased region" description="Low complexity" evidence="1">
    <location>
        <begin position="1"/>
        <end position="17"/>
    </location>
</feature>
<evidence type="ECO:0000313" key="3">
    <source>
        <dbReference type="Proteomes" id="UP000295601"/>
    </source>
</evidence>
<organism evidence="2 3">
    <name type="scientific">Leucobacter luti</name>
    <dbReference type="NCBI Taxonomy" id="340320"/>
    <lineage>
        <taxon>Bacteria</taxon>
        <taxon>Bacillati</taxon>
        <taxon>Actinomycetota</taxon>
        <taxon>Actinomycetes</taxon>
        <taxon>Micrococcales</taxon>
        <taxon>Microbacteriaceae</taxon>
        <taxon>Leucobacter</taxon>
    </lineage>
</organism>
<name>A0A4R6S618_9MICO</name>
<comment type="caution">
    <text evidence="2">The sequence shown here is derived from an EMBL/GenBank/DDBJ whole genome shotgun (WGS) entry which is preliminary data.</text>
</comment>
<sequence>MSVALSSAARHAPAALPKRLCEWPRTREGSGPLLFPPSGSEANIPAVSHASSRHTAWRGRTHALLPCHAGEQGHRATGRGDRGTGRGHRGTGRGDRGTGRGHRGTGRGHRGTGAPGHRTAGPPGPRATGPPGHRAAGPPGRRATGPQRDCTTARGYRRHDSLGTEGPSPQPTPQPAPRTQHVRTRVPTNTTAPHL</sequence>
<feature type="compositionally biased region" description="Basic and acidic residues" evidence="1">
    <location>
        <begin position="19"/>
        <end position="28"/>
    </location>
</feature>
<feature type="compositionally biased region" description="Polar residues" evidence="1">
    <location>
        <begin position="186"/>
        <end position="195"/>
    </location>
</feature>
<gene>
    <name evidence="2" type="ORF">EDF62_1048</name>
</gene>
<reference evidence="2 3" key="1">
    <citation type="submission" date="2019-03" db="EMBL/GenBank/DDBJ databases">
        <title>Genomic analyses of the natural microbiome of Caenorhabditis elegans.</title>
        <authorList>
            <person name="Samuel B."/>
        </authorList>
    </citation>
    <scope>NUCLEOTIDE SEQUENCE [LARGE SCALE GENOMIC DNA]</scope>
    <source>
        <strain evidence="2 3">JUb18</strain>
    </source>
</reference>
<evidence type="ECO:0000256" key="1">
    <source>
        <dbReference type="SAM" id="MobiDB-lite"/>
    </source>
</evidence>